<dbReference type="PATRIC" id="fig|1389489.3.peg.677"/>
<organism evidence="2 3">
    <name type="scientific">Leifsonia xyli subsp. cynodontis DSM 46306</name>
    <dbReference type="NCBI Taxonomy" id="1389489"/>
    <lineage>
        <taxon>Bacteria</taxon>
        <taxon>Bacillati</taxon>
        <taxon>Actinomycetota</taxon>
        <taxon>Actinomycetes</taxon>
        <taxon>Micrococcales</taxon>
        <taxon>Microbacteriaceae</taxon>
        <taxon>Leifsonia</taxon>
    </lineage>
</organism>
<feature type="transmembrane region" description="Helical" evidence="1">
    <location>
        <begin position="298"/>
        <end position="316"/>
    </location>
</feature>
<dbReference type="SUPFAM" id="SSF103473">
    <property type="entry name" value="MFS general substrate transporter"/>
    <property type="match status" value="1"/>
</dbReference>
<proteinExistence type="predicted"/>
<keyword evidence="1" id="KW-0472">Membrane</keyword>
<dbReference type="PANTHER" id="PTHR23542">
    <property type="match status" value="1"/>
</dbReference>
<keyword evidence="1" id="KW-0812">Transmembrane</keyword>
<evidence type="ECO:0000313" key="3">
    <source>
        <dbReference type="Proteomes" id="UP000016743"/>
    </source>
</evidence>
<dbReference type="InterPro" id="IPR036259">
    <property type="entry name" value="MFS_trans_sf"/>
</dbReference>
<dbReference type="Pfam" id="PF07690">
    <property type="entry name" value="MFS_1"/>
    <property type="match status" value="1"/>
</dbReference>
<dbReference type="PANTHER" id="PTHR23542:SF1">
    <property type="entry name" value="MAJOR FACILITATOR SUPERFAMILY (MFS) PROFILE DOMAIN-CONTAINING PROTEIN"/>
    <property type="match status" value="1"/>
</dbReference>
<feature type="transmembrane region" description="Helical" evidence="1">
    <location>
        <begin position="328"/>
        <end position="351"/>
    </location>
</feature>
<dbReference type="OrthoDB" id="4686510at2"/>
<sequence>MSTYSSLLRTPGVGRIIAAQLTARFPFGMLSLAFLLHIEHIHHSYGAAGLVLGAMSVGQAIAGPMTSRLMGVLGMRAVLWTTLLLCAAAVAAIGLLLMPIPLTMAVAFFAGLSMPPIQPAVRTIYPKMVNSRQLTPLFSLDASAQEIIWIAGPVAITFVSTQIGTVEGILMSVAIMLLGGFWFISSPEVGRVRIPRSKRRFGVVLSRPPVLLATVVGFLLIGSCAAVEAGVVATFGEGSPFAGIVLAIWSLGSLVGGLAFGHIPIGPWATARRMLIVFVGVLLSTFMLWSWWGLSLALIVAGLGIAPTLAVLFAIVSASVKFSDTAEAYGWVGTGQLIGAALGSALAGFLIDSSGPVGAFWIAGGFAFVGFLVPALAHRIHPDLRGRDASPLPDTEPVPVQPS</sequence>
<reference evidence="2 3" key="1">
    <citation type="journal article" date="2013" name="Genome Announc.">
        <title>Complete Genome Sequence of Leifsonia xyli subsp. cynodontis Strain DSM46306, a Gram-Positive Bacterial Pathogen of Grasses.</title>
        <authorList>
            <person name="Monteiro-Vitorello C.B."/>
            <person name="Zerillo M.M."/>
            <person name="Van Sluys M.A."/>
            <person name="Camargo L.E."/>
            <person name="Kitajima J.P."/>
        </authorList>
    </citation>
    <scope>NUCLEOTIDE SEQUENCE [LARGE SCALE GENOMIC DNA]</scope>
    <source>
        <strain evidence="2 3">DSM 46306</strain>
    </source>
</reference>
<feature type="transmembrane region" description="Helical" evidence="1">
    <location>
        <begin position="21"/>
        <end position="38"/>
    </location>
</feature>
<feature type="transmembrane region" description="Helical" evidence="1">
    <location>
        <begin position="357"/>
        <end position="377"/>
    </location>
</feature>
<feature type="transmembrane region" description="Helical" evidence="1">
    <location>
        <begin position="275"/>
        <end position="292"/>
    </location>
</feature>
<accession>U3PBM7</accession>
<feature type="transmembrane region" description="Helical" evidence="1">
    <location>
        <begin position="241"/>
        <end position="263"/>
    </location>
</feature>
<dbReference type="HOGENOM" id="CLU_033532_3_1_11"/>
<dbReference type="InterPro" id="IPR011701">
    <property type="entry name" value="MFS"/>
</dbReference>
<dbReference type="Gene3D" id="1.20.1250.20">
    <property type="entry name" value="MFS general substrate transporter like domains"/>
    <property type="match status" value="1"/>
</dbReference>
<evidence type="ECO:0000313" key="2">
    <source>
        <dbReference type="EMBL" id="AGW40878.1"/>
    </source>
</evidence>
<feature type="transmembrane region" description="Helical" evidence="1">
    <location>
        <begin position="210"/>
        <end position="235"/>
    </location>
</feature>
<feature type="transmembrane region" description="Helical" evidence="1">
    <location>
        <begin position="44"/>
        <end position="65"/>
    </location>
</feature>
<dbReference type="EMBL" id="CP006734">
    <property type="protein sequence ID" value="AGW40878.1"/>
    <property type="molecule type" value="Genomic_DNA"/>
</dbReference>
<dbReference type="STRING" id="1389489.O159_07020"/>
<evidence type="ECO:0008006" key="4">
    <source>
        <dbReference type="Google" id="ProtNLM"/>
    </source>
</evidence>
<gene>
    <name evidence="2" type="ORF">O159_07020</name>
</gene>
<dbReference type="RefSeq" id="WP_021754310.1">
    <property type="nucleotide sequence ID" value="NC_022438.1"/>
</dbReference>
<dbReference type="eggNOG" id="COG2814">
    <property type="taxonomic scope" value="Bacteria"/>
</dbReference>
<keyword evidence="3" id="KW-1185">Reference proteome</keyword>
<evidence type="ECO:0000256" key="1">
    <source>
        <dbReference type="SAM" id="Phobius"/>
    </source>
</evidence>
<feature type="transmembrane region" description="Helical" evidence="1">
    <location>
        <begin position="77"/>
        <end position="98"/>
    </location>
</feature>
<protein>
    <recommendedName>
        <fullName evidence="4">MFS transporter</fullName>
    </recommendedName>
</protein>
<keyword evidence="1" id="KW-1133">Transmembrane helix</keyword>
<dbReference type="AlphaFoldDB" id="U3PBM7"/>
<feature type="transmembrane region" description="Helical" evidence="1">
    <location>
        <begin position="169"/>
        <end position="189"/>
    </location>
</feature>
<dbReference type="Proteomes" id="UP000016743">
    <property type="component" value="Chromosome"/>
</dbReference>
<dbReference type="GO" id="GO:0022857">
    <property type="term" value="F:transmembrane transporter activity"/>
    <property type="evidence" value="ECO:0007669"/>
    <property type="project" value="InterPro"/>
</dbReference>
<name>U3PBM7_LEIXC</name>
<dbReference type="KEGG" id="lxy:O159_07020"/>